<dbReference type="Gene3D" id="1.10.260.40">
    <property type="entry name" value="lambda repressor-like DNA-binding domains"/>
    <property type="match status" value="1"/>
</dbReference>
<sequence>MSIGSKIRFLRKEAKESQDYLAQVANVSRVSIGNYERDTRTPDAETLRQIANHYGVSLNFLVDSSIGIDSIDEYRIQDLSDFIKKIDADWEAPLDNGEYILTYKNLNEQIYTFRGAKNSVHHLFDLEDSLQKHNYMTKDNGFTIGGQVLPTYKGKPLTPDIIEKIETILDTLIL</sequence>
<evidence type="ECO:0000256" key="1">
    <source>
        <dbReference type="ARBA" id="ARBA00023125"/>
    </source>
</evidence>
<dbReference type="Proteomes" id="UP001256547">
    <property type="component" value="Unassembled WGS sequence"/>
</dbReference>
<dbReference type="EMBL" id="JARPYR010000018">
    <property type="protein sequence ID" value="MDT2597279.1"/>
    <property type="molecule type" value="Genomic_DNA"/>
</dbReference>
<keyword evidence="1" id="KW-0238">DNA-binding</keyword>
<dbReference type="SMART" id="SM00530">
    <property type="entry name" value="HTH_XRE"/>
    <property type="match status" value="1"/>
</dbReference>
<accession>A0ABU3EQZ1</accession>
<dbReference type="PANTHER" id="PTHR46558:SF11">
    <property type="entry name" value="HTH-TYPE TRANSCRIPTIONAL REGULATOR XRE"/>
    <property type="match status" value="1"/>
</dbReference>
<dbReference type="CDD" id="cd00093">
    <property type="entry name" value="HTH_XRE"/>
    <property type="match status" value="1"/>
</dbReference>
<organism evidence="3 4">
    <name type="scientific">Enterococcus dongliensis</name>
    <dbReference type="NCBI Taxonomy" id="2559925"/>
    <lineage>
        <taxon>Bacteria</taxon>
        <taxon>Bacillati</taxon>
        <taxon>Bacillota</taxon>
        <taxon>Bacilli</taxon>
        <taxon>Lactobacillales</taxon>
        <taxon>Enterococcaceae</taxon>
        <taxon>Enterococcus</taxon>
    </lineage>
</organism>
<dbReference type="PROSITE" id="PS50943">
    <property type="entry name" value="HTH_CROC1"/>
    <property type="match status" value="1"/>
</dbReference>
<dbReference type="PANTHER" id="PTHR46558">
    <property type="entry name" value="TRACRIPTIONAL REGULATORY PROTEIN-RELATED-RELATED"/>
    <property type="match status" value="1"/>
</dbReference>
<comment type="caution">
    <text evidence="3">The sequence shown here is derived from an EMBL/GenBank/DDBJ whole genome shotgun (WGS) entry which is preliminary data.</text>
</comment>
<protein>
    <submittedName>
        <fullName evidence="3">Helix-turn-helix transcriptional regulator</fullName>
    </submittedName>
</protein>
<dbReference type="RefSeq" id="WP_311924778.1">
    <property type="nucleotide sequence ID" value="NZ_JARPYR010000018.1"/>
</dbReference>
<dbReference type="Pfam" id="PF01381">
    <property type="entry name" value="HTH_3"/>
    <property type="match status" value="1"/>
</dbReference>
<dbReference type="InterPro" id="IPR001387">
    <property type="entry name" value="Cro/C1-type_HTH"/>
</dbReference>
<reference evidence="3 4" key="1">
    <citation type="submission" date="2023-03" db="EMBL/GenBank/DDBJ databases">
        <authorList>
            <person name="Shen W."/>
            <person name="Cai J."/>
        </authorList>
    </citation>
    <scope>NUCLEOTIDE SEQUENCE [LARGE SCALE GENOMIC DNA]</scope>
    <source>
        <strain evidence="3 4">P72-2</strain>
    </source>
</reference>
<dbReference type="InterPro" id="IPR010982">
    <property type="entry name" value="Lambda_DNA-bd_dom_sf"/>
</dbReference>
<proteinExistence type="predicted"/>
<evidence type="ECO:0000259" key="2">
    <source>
        <dbReference type="PROSITE" id="PS50943"/>
    </source>
</evidence>
<keyword evidence="4" id="KW-1185">Reference proteome</keyword>
<dbReference type="SUPFAM" id="SSF47413">
    <property type="entry name" value="lambda repressor-like DNA-binding domains"/>
    <property type="match status" value="1"/>
</dbReference>
<name>A0ABU3EQZ1_9ENTE</name>
<gene>
    <name evidence="3" type="ORF">P7D39_09730</name>
</gene>
<evidence type="ECO:0000313" key="4">
    <source>
        <dbReference type="Proteomes" id="UP001256547"/>
    </source>
</evidence>
<evidence type="ECO:0000313" key="3">
    <source>
        <dbReference type="EMBL" id="MDT2597279.1"/>
    </source>
</evidence>
<feature type="domain" description="HTH cro/C1-type" evidence="2">
    <location>
        <begin position="7"/>
        <end position="61"/>
    </location>
</feature>